<accession>F0S835</accession>
<dbReference type="EMBL" id="CP002545">
    <property type="protein sequence ID" value="ADY51256.1"/>
    <property type="molecule type" value="Genomic_DNA"/>
</dbReference>
<reference evidence="1 2" key="1">
    <citation type="journal article" date="2011" name="Stand. Genomic Sci.">
        <title>Complete genome sequence of the gliding, heparinolytic Pedobacter saltans type strain (113).</title>
        <authorList>
            <person name="Liolios K."/>
            <person name="Sikorski J."/>
            <person name="Lu M."/>
            <person name="Nolan M."/>
            <person name="Lapidus A."/>
            <person name="Lucas S."/>
            <person name="Hammon N."/>
            <person name="Deshpande S."/>
            <person name="Cheng J.F."/>
            <person name="Tapia R."/>
            <person name="Han C."/>
            <person name="Goodwin L."/>
            <person name="Pitluck S."/>
            <person name="Huntemann M."/>
            <person name="Ivanova N."/>
            <person name="Pagani I."/>
            <person name="Mavromatis K."/>
            <person name="Ovchinikova G."/>
            <person name="Pati A."/>
            <person name="Chen A."/>
            <person name="Palaniappan K."/>
            <person name="Land M."/>
            <person name="Hauser L."/>
            <person name="Brambilla E.M."/>
            <person name="Kotsyurbenko O."/>
            <person name="Rohde M."/>
            <person name="Tindall B.J."/>
            <person name="Abt B."/>
            <person name="Goker M."/>
            <person name="Detter J.C."/>
            <person name="Woyke T."/>
            <person name="Bristow J."/>
            <person name="Eisen J.A."/>
            <person name="Markowitz V."/>
            <person name="Hugenholtz P."/>
            <person name="Klenk H.P."/>
            <person name="Kyrpides N.C."/>
        </authorList>
    </citation>
    <scope>NUCLEOTIDE SEQUENCE [LARGE SCALE GENOMIC DNA]</scope>
    <source>
        <strain evidence="2">ATCC 51119 / DSM 12145 / JCM 21818 / LMG 10337 / NBRC 100064 / NCIMB 13643</strain>
    </source>
</reference>
<dbReference type="AlphaFoldDB" id="F0S835"/>
<keyword evidence="2" id="KW-1185">Reference proteome</keyword>
<dbReference type="STRING" id="762903.Pedsa_0680"/>
<name>F0S835_PSESL</name>
<dbReference type="eggNOG" id="ENOG502Z9ST">
    <property type="taxonomic scope" value="Bacteria"/>
</dbReference>
<reference evidence="2" key="2">
    <citation type="submission" date="2011-02" db="EMBL/GenBank/DDBJ databases">
        <title>The complete genome of Pedobacter saltans DSM 12145.</title>
        <authorList>
            <consortium name="US DOE Joint Genome Institute (JGI-PGF)"/>
            <person name="Lucas S."/>
            <person name="Copeland A."/>
            <person name="Lapidus A."/>
            <person name="Bruce D."/>
            <person name="Goodwin L."/>
            <person name="Pitluck S."/>
            <person name="Kyrpides N."/>
            <person name="Mavromatis K."/>
            <person name="Pagani I."/>
            <person name="Ivanova N."/>
            <person name="Ovchinnikova G."/>
            <person name="Lu M."/>
            <person name="Detter J.C."/>
            <person name="Han C."/>
            <person name="Land M."/>
            <person name="Hauser L."/>
            <person name="Markowitz V."/>
            <person name="Cheng J.-F."/>
            <person name="Hugenholtz P."/>
            <person name="Woyke T."/>
            <person name="Wu D."/>
            <person name="Tindall B."/>
            <person name="Pomrenke H.G."/>
            <person name="Brambilla E."/>
            <person name="Klenk H.-P."/>
            <person name="Eisen J.A."/>
        </authorList>
    </citation>
    <scope>NUCLEOTIDE SEQUENCE [LARGE SCALE GENOMIC DNA]</scope>
    <source>
        <strain evidence="2">ATCC 51119 / DSM 12145 / JCM 21818 / LMG 10337 / NBRC 100064 / NCIMB 13643</strain>
    </source>
</reference>
<proteinExistence type="predicted"/>
<dbReference type="KEGG" id="psn:Pedsa_0680"/>
<dbReference type="Proteomes" id="UP000000310">
    <property type="component" value="Chromosome"/>
</dbReference>
<dbReference type="HOGENOM" id="CLU_064277_0_1_10"/>
<protein>
    <submittedName>
        <fullName evidence="1">Uncharacterized protein</fullName>
    </submittedName>
</protein>
<dbReference type="Pfam" id="PF19781">
    <property type="entry name" value="DUF6266"/>
    <property type="match status" value="1"/>
</dbReference>
<dbReference type="OrthoDB" id="821958at2"/>
<organism evidence="1 2">
    <name type="scientific">Pseudopedobacter saltans (strain ATCC 51119 / DSM 12145 / JCM 21818 / CCUG 39354 / LMG 10337 / NBRC 100064 / NCIMB 13643)</name>
    <name type="common">Pedobacter saltans</name>
    <dbReference type="NCBI Taxonomy" id="762903"/>
    <lineage>
        <taxon>Bacteria</taxon>
        <taxon>Pseudomonadati</taxon>
        <taxon>Bacteroidota</taxon>
        <taxon>Sphingobacteriia</taxon>
        <taxon>Sphingobacteriales</taxon>
        <taxon>Sphingobacteriaceae</taxon>
        <taxon>Pseudopedobacter</taxon>
    </lineage>
</organism>
<dbReference type="RefSeq" id="WP_013631757.1">
    <property type="nucleotide sequence ID" value="NC_015177.1"/>
</dbReference>
<evidence type="ECO:0000313" key="1">
    <source>
        <dbReference type="EMBL" id="ADY51256.1"/>
    </source>
</evidence>
<dbReference type="InterPro" id="IPR046233">
    <property type="entry name" value="DUF6266"/>
</dbReference>
<evidence type="ECO:0000313" key="2">
    <source>
        <dbReference type="Proteomes" id="UP000000310"/>
    </source>
</evidence>
<gene>
    <name evidence="1" type="ordered locus">Pedsa_0680</name>
</gene>
<sequence>MAKFTSGINGPFTGKVGTVVGCTWKGIPYMRALPKKRTGKVSDAEMANRKRFAQAQAWLKPLTPFLRTGFKNYSPTSEGFVAAKSYLLKNAIEAIDSDFRIIPKKMKLSVGELPLPAETAAIFNIANGSIDFTWRTEKMLDTSMQDQAMLMAYCVELGRAIFITTGAFRKSGHDELIIPNSFRGKQVEVYIAFVAADRSRQSDSIYLGSILCEG</sequence>